<sequence>MDTAIKTTAASENMASQINRNTLTFAEAWDEVFERAISKDKLYAECRAGRIPHMKIGSKLIFRRDTLEGWIREQEAANYKVR</sequence>
<dbReference type="EMBL" id="CP097770">
    <property type="protein sequence ID" value="URJ48738.1"/>
    <property type="molecule type" value="Genomic_DNA"/>
</dbReference>
<organism evidence="2 3">
    <name type="scientific">Paenibacillus polymyxa</name>
    <name type="common">Bacillus polymyxa</name>
    <dbReference type="NCBI Taxonomy" id="1406"/>
    <lineage>
        <taxon>Bacteria</taxon>
        <taxon>Bacillati</taxon>
        <taxon>Bacillota</taxon>
        <taxon>Bacilli</taxon>
        <taxon>Bacillales</taxon>
        <taxon>Paenibacillaceae</taxon>
        <taxon>Paenibacillus</taxon>
    </lineage>
</organism>
<dbReference type="Pfam" id="PF12728">
    <property type="entry name" value="HTH_17"/>
    <property type="match status" value="1"/>
</dbReference>
<protein>
    <submittedName>
        <fullName evidence="2">Helix-turn-helix domain-containing protein</fullName>
    </submittedName>
</protein>
<dbReference type="InterPro" id="IPR041657">
    <property type="entry name" value="HTH_17"/>
</dbReference>
<gene>
    <name evidence="2" type="ORF">MF626_003014</name>
</gene>
<dbReference type="AlphaFoldDB" id="A0AAE9I9A9"/>
<feature type="domain" description="Helix-turn-helix" evidence="1">
    <location>
        <begin position="37"/>
        <end position="74"/>
    </location>
</feature>
<dbReference type="Proteomes" id="UP001055784">
    <property type="component" value="Chromosome"/>
</dbReference>
<evidence type="ECO:0000259" key="1">
    <source>
        <dbReference type="Pfam" id="PF12728"/>
    </source>
</evidence>
<accession>A0AAE9I9A9</accession>
<evidence type="ECO:0000313" key="2">
    <source>
        <dbReference type="EMBL" id="URJ48738.1"/>
    </source>
</evidence>
<proteinExistence type="predicted"/>
<reference evidence="2" key="1">
    <citation type="submission" date="2022-11" db="EMBL/GenBank/DDBJ databases">
        <authorList>
            <person name="Vasilchenko N.G."/>
            <person name="Prazdnova E.V."/>
            <person name="Gorovtsov A.V."/>
            <person name="Chistyakov V.A."/>
            <person name="Pak M.L."/>
        </authorList>
    </citation>
    <scope>NUCLEOTIDE SEQUENCE</scope>
    <source>
        <strain evidence="2">R 4.5</strain>
    </source>
</reference>
<evidence type="ECO:0000313" key="3">
    <source>
        <dbReference type="Proteomes" id="UP001055784"/>
    </source>
</evidence>
<dbReference type="RefSeq" id="WP_250259352.1">
    <property type="nucleotide sequence ID" value="NZ_CP097770.1"/>
</dbReference>
<name>A0AAE9I9A9_PAEPO</name>